<dbReference type="NCBIfam" id="NF033542">
    <property type="entry name" value="transpos_IS110"/>
    <property type="match status" value="1"/>
</dbReference>
<organism evidence="2 3">
    <name type="scientific">Paenibacillus cisolokensis</name>
    <dbReference type="NCBI Taxonomy" id="1658519"/>
    <lineage>
        <taxon>Bacteria</taxon>
        <taxon>Bacillati</taxon>
        <taxon>Bacillota</taxon>
        <taxon>Bacilli</taxon>
        <taxon>Bacillales</taxon>
        <taxon>Paenibacillaceae</taxon>
        <taxon>Paenibacillus</taxon>
    </lineage>
</organism>
<sequence length="170" mass="19710">MDVVYSHVCGLDVHKKNVVACIITPDHKEIRTFSTMTEDLLALIDWIKSHGCTHVAMESTGSFWKPIYNLLEMEQIETLVVNAKHMKNVPGRKTDVKDAEWIAGLLRHGLLKGSYIPNREQRELRELIRYRRSLIDERAREVQRIQKCWRAPTSNCLPLLPMSWANQDDS</sequence>
<name>A0ABQ4NC75_9BACL</name>
<gene>
    <name evidence="2" type="ORF">PACILC2_43530</name>
</gene>
<evidence type="ECO:0000313" key="3">
    <source>
        <dbReference type="Proteomes" id="UP000680304"/>
    </source>
</evidence>
<dbReference type="Proteomes" id="UP000680304">
    <property type="component" value="Unassembled WGS sequence"/>
</dbReference>
<comment type="caution">
    <text evidence="2">The sequence shown here is derived from an EMBL/GenBank/DDBJ whole genome shotgun (WGS) entry which is preliminary data.</text>
</comment>
<dbReference type="PANTHER" id="PTHR33055">
    <property type="entry name" value="TRANSPOSASE FOR INSERTION SEQUENCE ELEMENT IS1111A"/>
    <property type="match status" value="1"/>
</dbReference>
<accession>A0ABQ4NC75</accession>
<dbReference type="PANTHER" id="PTHR33055:SF13">
    <property type="entry name" value="TRANSPOSASE"/>
    <property type="match status" value="1"/>
</dbReference>
<dbReference type="InterPro" id="IPR047650">
    <property type="entry name" value="Transpos_IS110"/>
</dbReference>
<evidence type="ECO:0000259" key="1">
    <source>
        <dbReference type="Pfam" id="PF01548"/>
    </source>
</evidence>
<keyword evidence="3" id="KW-1185">Reference proteome</keyword>
<dbReference type="EMBL" id="BOVJ01000152">
    <property type="protein sequence ID" value="GIQ65785.1"/>
    <property type="molecule type" value="Genomic_DNA"/>
</dbReference>
<proteinExistence type="predicted"/>
<protein>
    <recommendedName>
        <fullName evidence="1">Transposase IS110-like N-terminal domain-containing protein</fullName>
    </recommendedName>
</protein>
<feature type="domain" description="Transposase IS110-like N-terminal" evidence="1">
    <location>
        <begin position="9"/>
        <end position="148"/>
    </location>
</feature>
<dbReference type="Pfam" id="PF01548">
    <property type="entry name" value="DEDD_Tnp_IS110"/>
    <property type="match status" value="1"/>
</dbReference>
<reference evidence="2 3" key="1">
    <citation type="submission" date="2021-04" db="EMBL/GenBank/DDBJ databases">
        <title>Draft genome sequence of Paenibacillus cisolokensis, LC2-13A.</title>
        <authorList>
            <person name="Uke A."/>
            <person name="Chhe C."/>
            <person name="Baramee S."/>
            <person name="Kosugi A."/>
        </authorList>
    </citation>
    <scope>NUCLEOTIDE SEQUENCE [LARGE SCALE GENOMIC DNA]</scope>
    <source>
        <strain evidence="2 3">LC2-13A</strain>
    </source>
</reference>
<evidence type="ECO:0000313" key="2">
    <source>
        <dbReference type="EMBL" id="GIQ65785.1"/>
    </source>
</evidence>
<dbReference type="InterPro" id="IPR002525">
    <property type="entry name" value="Transp_IS110-like_N"/>
</dbReference>